<evidence type="ECO:0000313" key="2">
    <source>
        <dbReference type="EMBL" id="RYU13929.1"/>
    </source>
</evidence>
<dbReference type="InterPro" id="IPR035919">
    <property type="entry name" value="EAL_sf"/>
</dbReference>
<keyword evidence="3" id="KW-1185">Reference proteome</keyword>
<dbReference type="CDD" id="cd01948">
    <property type="entry name" value="EAL"/>
    <property type="match status" value="1"/>
</dbReference>
<dbReference type="GO" id="GO:0071111">
    <property type="term" value="F:cyclic-guanylate-specific phosphodiesterase activity"/>
    <property type="evidence" value="ECO:0007669"/>
    <property type="project" value="InterPro"/>
</dbReference>
<sequence length="298" mass="31842">MSDSSVSPVNTLGDLGEADIGMFGAKEDVAVPSVVDAHVRAEVVGRLSTAGALRSALRGHGLNIAYQPIVSLATGRIAALEAFARWTTSTGTSVSPEVFIPVAEENGLIVELGSQILAMAARDAATWQQIAPTGLRVNVSVHELRSHNFYDDVMRKLNRAGLDPALLGLEVTESVLAQEGAPTRDVLARLRGTGISVMLDDFGGDDAGGRLAHIPPVDMLKLDRSFISDLDREDEVREVIREGRAMGLKVCAEGVENAPQHKRAAALGCDYAQGYYFARPIAGEMVPKMLQTWAPFLP</sequence>
<dbReference type="PROSITE" id="PS50883">
    <property type="entry name" value="EAL"/>
    <property type="match status" value="1"/>
</dbReference>
<proteinExistence type="predicted"/>
<dbReference type="Proteomes" id="UP000291189">
    <property type="component" value="Unassembled WGS sequence"/>
</dbReference>
<name>A0A4Q5J7Y8_9ACTN</name>
<feature type="domain" description="EAL" evidence="1">
    <location>
        <begin position="46"/>
        <end position="294"/>
    </location>
</feature>
<dbReference type="PANTHER" id="PTHR33121">
    <property type="entry name" value="CYCLIC DI-GMP PHOSPHODIESTERASE PDEF"/>
    <property type="match status" value="1"/>
</dbReference>
<comment type="caution">
    <text evidence="2">The sequence shown here is derived from an EMBL/GenBank/DDBJ whole genome shotgun (WGS) entry which is preliminary data.</text>
</comment>
<dbReference type="SMART" id="SM00052">
    <property type="entry name" value="EAL"/>
    <property type="match status" value="1"/>
</dbReference>
<dbReference type="Pfam" id="PF00563">
    <property type="entry name" value="EAL"/>
    <property type="match status" value="1"/>
</dbReference>
<dbReference type="Gene3D" id="3.20.20.450">
    <property type="entry name" value="EAL domain"/>
    <property type="match status" value="1"/>
</dbReference>
<dbReference type="AlphaFoldDB" id="A0A4Q5J7Y8"/>
<dbReference type="OrthoDB" id="23692at2"/>
<reference evidence="2 3" key="1">
    <citation type="submission" date="2019-01" db="EMBL/GenBank/DDBJ databases">
        <title>Nocardioides guangzhouensis sp. nov., an actinobacterium isolated from soil.</title>
        <authorList>
            <person name="Fu Y."/>
            <person name="Cai Y."/>
            <person name="Lin Z."/>
            <person name="Chen P."/>
        </authorList>
    </citation>
    <scope>NUCLEOTIDE SEQUENCE [LARGE SCALE GENOMIC DNA]</scope>
    <source>
        <strain evidence="2 3">NBRC 105384</strain>
    </source>
</reference>
<dbReference type="PANTHER" id="PTHR33121:SF70">
    <property type="entry name" value="SIGNALING PROTEIN YKOW"/>
    <property type="match status" value="1"/>
</dbReference>
<dbReference type="InterPro" id="IPR001633">
    <property type="entry name" value="EAL_dom"/>
</dbReference>
<protein>
    <submittedName>
        <fullName evidence="2">EAL domain-containing protein</fullName>
    </submittedName>
</protein>
<dbReference type="EMBL" id="SDPU01000013">
    <property type="protein sequence ID" value="RYU13929.1"/>
    <property type="molecule type" value="Genomic_DNA"/>
</dbReference>
<gene>
    <name evidence="2" type="ORF">ETU37_05255</name>
</gene>
<organism evidence="2 3">
    <name type="scientific">Nocardioides iriomotensis</name>
    <dbReference type="NCBI Taxonomy" id="715784"/>
    <lineage>
        <taxon>Bacteria</taxon>
        <taxon>Bacillati</taxon>
        <taxon>Actinomycetota</taxon>
        <taxon>Actinomycetes</taxon>
        <taxon>Propionibacteriales</taxon>
        <taxon>Nocardioidaceae</taxon>
        <taxon>Nocardioides</taxon>
    </lineage>
</organism>
<evidence type="ECO:0000313" key="3">
    <source>
        <dbReference type="Proteomes" id="UP000291189"/>
    </source>
</evidence>
<accession>A0A4Q5J7Y8</accession>
<evidence type="ECO:0000259" key="1">
    <source>
        <dbReference type="PROSITE" id="PS50883"/>
    </source>
</evidence>
<dbReference type="SUPFAM" id="SSF141868">
    <property type="entry name" value="EAL domain-like"/>
    <property type="match status" value="1"/>
</dbReference>
<dbReference type="InterPro" id="IPR050706">
    <property type="entry name" value="Cyclic-di-GMP_PDE-like"/>
</dbReference>